<dbReference type="PROSITE" id="PS51077">
    <property type="entry name" value="HTH_ICLR"/>
    <property type="match status" value="1"/>
</dbReference>
<dbReference type="OrthoDB" id="1634354at2"/>
<protein>
    <submittedName>
        <fullName evidence="7">IclR family transcriptional regulator</fullName>
    </submittedName>
</protein>
<feature type="region of interest" description="Disordered" evidence="4">
    <location>
        <begin position="1"/>
        <end position="26"/>
    </location>
</feature>
<dbReference type="InterPro" id="IPR036390">
    <property type="entry name" value="WH_DNA-bd_sf"/>
</dbReference>
<dbReference type="SUPFAM" id="SSF46785">
    <property type="entry name" value="Winged helix' DNA-binding domain"/>
    <property type="match status" value="1"/>
</dbReference>
<feature type="domain" description="IclR-ED" evidence="6">
    <location>
        <begin position="93"/>
        <end position="272"/>
    </location>
</feature>
<dbReference type="Gene3D" id="1.10.10.10">
    <property type="entry name" value="Winged helix-like DNA-binding domain superfamily/Winged helix DNA-binding domain"/>
    <property type="match status" value="1"/>
</dbReference>
<comment type="caution">
    <text evidence="7">The sequence shown here is derived from an EMBL/GenBank/DDBJ whole genome shotgun (WGS) entry which is preliminary data.</text>
</comment>
<keyword evidence="1" id="KW-0805">Transcription regulation</keyword>
<feature type="compositionally biased region" description="Basic and acidic residues" evidence="4">
    <location>
        <begin position="1"/>
        <end position="12"/>
    </location>
</feature>
<sequence length="272" mass="29650">MSTDDDHPERPFRSIPTAPSAGETSGSASVKSALRVLKIFEYFIGSQKPARAKDIACALEMPQSSTSVLLRSLLEAGYLDQDPKDRTYMPTPRVTLLGAWIDSGPIRDGRLIHALERICEETSAGVFVATRNGIFSQYIYVMQARTEFRHHLPIGSRRLLANSATGFALLSSCPDDEILAITRRTNAELPESALCPADVLKEVEKTRRDGYAFSRGLVTRGAGAIAMPLPGGLDHGHRPLVLSCAGMLEDFVQNEAQIVAAMRRAVARLTPD</sequence>
<evidence type="ECO:0000256" key="1">
    <source>
        <dbReference type="ARBA" id="ARBA00023015"/>
    </source>
</evidence>
<dbReference type="AlphaFoldDB" id="A0A4R5EFY1"/>
<dbReference type="GO" id="GO:0045892">
    <property type="term" value="P:negative regulation of DNA-templated transcription"/>
    <property type="evidence" value="ECO:0007669"/>
    <property type="project" value="TreeGrafter"/>
</dbReference>
<evidence type="ECO:0000256" key="4">
    <source>
        <dbReference type="SAM" id="MobiDB-lite"/>
    </source>
</evidence>
<dbReference type="PROSITE" id="PS51078">
    <property type="entry name" value="ICLR_ED"/>
    <property type="match status" value="1"/>
</dbReference>
<keyword evidence="8" id="KW-1185">Reference proteome</keyword>
<gene>
    <name evidence="7" type="ORF">E1B25_21360</name>
</gene>
<dbReference type="InterPro" id="IPR005471">
    <property type="entry name" value="Tscrpt_reg_IclR_N"/>
</dbReference>
<dbReference type="EMBL" id="SMFP01000034">
    <property type="protein sequence ID" value="TDE33321.1"/>
    <property type="molecule type" value="Genomic_DNA"/>
</dbReference>
<dbReference type="InterPro" id="IPR050707">
    <property type="entry name" value="HTH_MetabolicPath_Reg"/>
</dbReference>
<evidence type="ECO:0000256" key="2">
    <source>
        <dbReference type="ARBA" id="ARBA00023125"/>
    </source>
</evidence>
<feature type="domain" description="HTH iclR-type" evidence="5">
    <location>
        <begin position="30"/>
        <end position="92"/>
    </location>
</feature>
<dbReference type="PANTHER" id="PTHR30136:SF35">
    <property type="entry name" value="HTH-TYPE TRANSCRIPTIONAL REGULATOR RV1719"/>
    <property type="match status" value="1"/>
</dbReference>
<dbReference type="Pfam" id="PF09339">
    <property type="entry name" value="HTH_IclR"/>
    <property type="match status" value="1"/>
</dbReference>
<evidence type="ECO:0000259" key="5">
    <source>
        <dbReference type="PROSITE" id="PS51077"/>
    </source>
</evidence>
<keyword evidence="3" id="KW-0804">Transcription</keyword>
<dbReference type="RefSeq" id="WP_132831600.1">
    <property type="nucleotide sequence ID" value="NZ_SMFP01000034.1"/>
</dbReference>
<dbReference type="SUPFAM" id="SSF55781">
    <property type="entry name" value="GAF domain-like"/>
    <property type="match status" value="1"/>
</dbReference>
<dbReference type="Gene3D" id="3.30.450.40">
    <property type="match status" value="1"/>
</dbReference>
<dbReference type="Proteomes" id="UP000294662">
    <property type="component" value="Unassembled WGS sequence"/>
</dbReference>
<evidence type="ECO:0000256" key="3">
    <source>
        <dbReference type="ARBA" id="ARBA00023163"/>
    </source>
</evidence>
<evidence type="ECO:0000313" key="7">
    <source>
        <dbReference type="EMBL" id="TDE33321.1"/>
    </source>
</evidence>
<dbReference type="InterPro" id="IPR029016">
    <property type="entry name" value="GAF-like_dom_sf"/>
</dbReference>
<proteinExistence type="predicted"/>
<dbReference type="PANTHER" id="PTHR30136">
    <property type="entry name" value="HELIX-TURN-HELIX TRANSCRIPTIONAL REGULATOR, ICLR FAMILY"/>
    <property type="match status" value="1"/>
</dbReference>
<dbReference type="GO" id="GO:0003677">
    <property type="term" value="F:DNA binding"/>
    <property type="evidence" value="ECO:0007669"/>
    <property type="project" value="UniProtKB-KW"/>
</dbReference>
<dbReference type="SMART" id="SM00346">
    <property type="entry name" value="HTH_ICLR"/>
    <property type="match status" value="1"/>
</dbReference>
<evidence type="ECO:0000313" key="8">
    <source>
        <dbReference type="Proteomes" id="UP000294662"/>
    </source>
</evidence>
<reference evidence="7 8" key="1">
    <citation type="submission" date="2019-03" db="EMBL/GenBank/DDBJ databases">
        <authorList>
            <person name="Zhang S."/>
        </authorList>
    </citation>
    <scope>NUCLEOTIDE SEQUENCE [LARGE SCALE GENOMIC DNA]</scope>
    <source>
        <strain evidence="7 8">S4J41</strain>
    </source>
</reference>
<dbReference type="Pfam" id="PF01614">
    <property type="entry name" value="IclR_C"/>
    <property type="match status" value="1"/>
</dbReference>
<organism evidence="7 8">
    <name type="scientific">Antarcticimicrobium sediminis</name>
    <dbReference type="NCBI Taxonomy" id="2546227"/>
    <lineage>
        <taxon>Bacteria</taxon>
        <taxon>Pseudomonadati</taxon>
        <taxon>Pseudomonadota</taxon>
        <taxon>Alphaproteobacteria</taxon>
        <taxon>Rhodobacterales</taxon>
        <taxon>Paracoccaceae</taxon>
        <taxon>Antarcticimicrobium</taxon>
    </lineage>
</organism>
<dbReference type="InterPro" id="IPR036388">
    <property type="entry name" value="WH-like_DNA-bd_sf"/>
</dbReference>
<keyword evidence="2" id="KW-0238">DNA-binding</keyword>
<evidence type="ECO:0000259" key="6">
    <source>
        <dbReference type="PROSITE" id="PS51078"/>
    </source>
</evidence>
<dbReference type="InterPro" id="IPR014757">
    <property type="entry name" value="Tscrpt_reg_IclR_C"/>
</dbReference>
<dbReference type="GO" id="GO:0003700">
    <property type="term" value="F:DNA-binding transcription factor activity"/>
    <property type="evidence" value="ECO:0007669"/>
    <property type="project" value="TreeGrafter"/>
</dbReference>
<name>A0A4R5EFY1_9RHOB</name>
<accession>A0A4R5EFY1</accession>